<dbReference type="InterPro" id="IPR035919">
    <property type="entry name" value="EAL_sf"/>
</dbReference>
<dbReference type="CDD" id="cd01948">
    <property type="entry name" value="EAL"/>
    <property type="match status" value="1"/>
</dbReference>
<feature type="domain" description="GGDEF" evidence="4">
    <location>
        <begin position="407"/>
        <end position="540"/>
    </location>
</feature>
<dbReference type="Pfam" id="PF13426">
    <property type="entry name" value="PAS_9"/>
    <property type="match status" value="1"/>
</dbReference>
<dbReference type="PATRIC" id="fig|269796.9.peg.2869"/>
<proteinExistence type="predicted"/>
<dbReference type="KEGG" id="rru:Rru_A2763"/>
<dbReference type="STRING" id="269796.Rru_A2763"/>
<evidence type="ECO:0000259" key="4">
    <source>
        <dbReference type="PROSITE" id="PS50887"/>
    </source>
</evidence>
<dbReference type="SUPFAM" id="SSF55073">
    <property type="entry name" value="Nucleotide cyclase"/>
    <property type="match status" value="1"/>
</dbReference>
<feature type="domain" description="PAS" evidence="2">
    <location>
        <begin position="248"/>
        <end position="299"/>
    </location>
</feature>
<dbReference type="CDD" id="cd01949">
    <property type="entry name" value="GGDEF"/>
    <property type="match status" value="1"/>
</dbReference>
<dbReference type="SUPFAM" id="SSF141868">
    <property type="entry name" value="EAL domain-like"/>
    <property type="match status" value="1"/>
</dbReference>
<dbReference type="InterPro" id="IPR043128">
    <property type="entry name" value="Rev_trsase/Diguanyl_cyclase"/>
</dbReference>
<name>Q2RQN5_RHORT</name>
<sequence length="820" mass="88976">MRSISQSLRGRFLLTALVLAIVLLGISAYGQSLVKAIGAESHRQIQTYYGSHRLLQETKTALGQVERALHEAMIHPDAIGSVRAAVAGLRAAVGRLTSDPTLAGQPIFSGLPAAVDEMSTRLDRDLGRWSRGEAAAPVGLVDGLRDVLHLCERRVYDAMVDKTYLALGTSDTLSIIIWGLTGVIFLIVLAAYGVFELSIRRPVLRVAEALRAEGRGAVGETDVPMPRTIETWLLVDAFNGMRLQVHSRQLRLQSVLESTSDGIITVDDKGSIESINGAAERVLGLTRDEAVGRPLGDLIPLDRLAEDGGEEGALSRRLLALRGREIDLPARRADGAAFHLSLKLSDFMLGERRYFNALIADVTDRKAMIDRLTFLAQRDPLTGLINRRSFFDDLEKAVARAGRFPAAGVAVISIDLDRFKYVNDSLGHQAGDCLLKEVAEVLFGRLRETDLLARLGGDEFAVLLHGVNREGALHVAEALRLCLADYAFSYDGKSVEIGCSLGVATWAADVDDPEDLLARADMAMRLAKRAGRNRVHLFEEGDLEVRARVVADAGYSKLIDRGLRNNLFRPVFQPIIDVTSGAVVGHETLARLHDPAAIGLTMDVLIPVAERFGLAVEIDRQIILAVTEALAEDAGWLEGGFLSFNLSAQSVGDGRIFSAVRRLIATRRLPPQALIFEITETAAIASLAAARTFLKALTDLGCKTALDDFGSGYSSFTYLRELPVDFLKIDGRYVRDIHHDPVKAAMVQAINTVAHAMGMRTIAECVEEASGLEVLRQSGVDCAQGFLFGRPAPLGPWIVPNPIPKGIGRPRLALVAPEGR</sequence>
<dbReference type="PANTHER" id="PTHR44757">
    <property type="entry name" value="DIGUANYLATE CYCLASE DGCP"/>
    <property type="match status" value="1"/>
</dbReference>
<dbReference type="FunFam" id="3.30.70.270:FF:000001">
    <property type="entry name" value="Diguanylate cyclase domain protein"/>
    <property type="match status" value="1"/>
</dbReference>
<protein>
    <submittedName>
        <fullName evidence="5">Diguanylate cyclase/phosphodiesterase with PAS/PAC sensor(S)</fullName>
    </submittedName>
</protein>
<evidence type="ECO:0000259" key="2">
    <source>
        <dbReference type="PROSITE" id="PS50112"/>
    </source>
</evidence>
<reference evidence="5 6" key="1">
    <citation type="journal article" date="2011" name="Stand. Genomic Sci.">
        <title>Complete genome sequence of Rhodospirillum rubrum type strain (S1).</title>
        <authorList>
            <person name="Munk A.C."/>
            <person name="Copeland A."/>
            <person name="Lucas S."/>
            <person name="Lapidus A."/>
            <person name="Del Rio T.G."/>
            <person name="Barry K."/>
            <person name="Detter J.C."/>
            <person name="Hammon N."/>
            <person name="Israni S."/>
            <person name="Pitluck S."/>
            <person name="Brettin T."/>
            <person name="Bruce D."/>
            <person name="Han C."/>
            <person name="Tapia R."/>
            <person name="Gilna P."/>
            <person name="Schmutz J."/>
            <person name="Larimer F."/>
            <person name="Land M."/>
            <person name="Kyrpides N.C."/>
            <person name="Mavromatis K."/>
            <person name="Richardson P."/>
            <person name="Rohde M."/>
            <person name="Goker M."/>
            <person name="Klenk H.P."/>
            <person name="Zhang Y."/>
            <person name="Roberts G.P."/>
            <person name="Reslewic S."/>
            <person name="Schwartz D.C."/>
        </authorList>
    </citation>
    <scope>NUCLEOTIDE SEQUENCE [LARGE SCALE GENOMIC DNA]</scope>
    <source>
        <strain evidence="6">ATCC 11170 / ATH 1.1.1 / DSM 467 / LMG 4362 / NCIMB 8255 / S1</strain>
    </source>
</reference>
<dbReference type="PROSITE" id="PS50887">
    <property type="entry name" value="GGDEF"/>
    <property type="match status" value="1"/>
</dbReference>
<gene>
    <name evidence="5" type="ordered locus">Rru_A2763</name>
</gene>
<dbReference type="EnsemblBacteria" id="ABC23560">
    <property type="protein sequence ID" value="ABC23560"/>
    <property type="gene ID" value="Rru_A2763"/>
</dbReference>
<evidence type="ECO:0000313" key="6">
    <source>
        <dbReference type="Proteomes" id="UP000001929"/>
    </source>
</evidence>
<feature type="transmembrane region" description="Helical" evidence="1">
    <location>
        <begin position="175"/>
        <end position="195"/>
    </location>
</feature>
<dbReference type="Gene3D" id="3.30.450.20">
    <property type="entry name" value="PAS domain"/>
    <property type="match status" value="1"/>
</dbReference>
<dbReference type="NCBIfam" id="TIGR00229">
    <property type="entry name" value="sensory_box"/>
    <property type="match status" value="1"/>
</dbReference>
<dbReference type="SMART" id="SM00091">
    <property type="entry name" value="PAS"/>
    <property type="match status" value="1"/>
</dbReference>
<dbReference type="Pfam" id="PF00990">
    <property type="entry name" value="GGDEF"/>
    <property type="match status" value="1"/>
</dbReference>
<dbReference type="NCBIfam" id="TIGR00254">
    <property type="entry name" value="GGDEF"/>
    <property type="match status" value="1"/>
</dbReference>
<dbReference type="Proteomes" id="UP000001929">
    <property type="component" value="Chromosome"/>
</dbReference>
<dbReference type="Gene3D" id="3.30.70.270">
    <property type="match status" value="1"/>
</dbReference>
<dbReference type="InterPro" id="IPR029787">
    <property type="entry name" value="Nucleotide_cyclase"/>
</dbReference>
<dbReference type="InterPro" id="IPR001633">
    <property type="entry name" value="EAL_dom"/>
</dbReference>
<evidence type="ECO:0000256" key="1">
    <source>
        <dbReference type="SAM" id="Phobius"/>
    </source>
</evidence>
<dbReference type="Gene3D" id="3.20.20.450">
    <property type="entry name" value="EAL domain"/>
    <property type="match status" value="1"/>
</dbReference>
<dbReference type="PANTHER" id="PTHR44757:SF2">
    <property type="entry name" value="BIOFILM ARCHITECTURE MAINTENANCE PROTEIN MBAA"/>
    <property type="match status" value="1"/>
</dbReference>
<accession>Q2RQN5</accession>
<dbReference type="InterPro" id="IPR000160">
    <property type="entry name" value="GGDEF_dom"/>
</dbReference>
<dbReference type="AlphaFoldDB" id="Q2RQN5"/>
<feature type="domain" description="EAL" evidence="3">
    <location>
        <begin position="552"/>
        <end position="805"/>
    </location>
</feature>
<keyword evidence="1" id="KW-0472">Membrane</keyword>
<dbReference type="SMART" id="SM00267">
    <property type="entry name" value="GGDEF"/>
    <property type="match status" value="1"/>
</dbReference>
<dbReference type="PhylomeDB" id="Q2RQN5"/>
<dbReference type="HOGENOM" id="CLU_018176_0_0_5"/>
<dbReference type="eggNOG" id="COG5001">
    <property type="taxonomic scope" value="Bacteria"/>
</dbReference>
<evidence type="ECO:0000313" key="5">
    <source>
        <dbReference type="EMBL" id="ABC23560.1"/>
    </source>
</evidence>
<organism evidence="5 6">
    <name type="scientific">Rhodospirillum rubrum (strain ATCC 11170 / ATH 1.1.1 / DSM 467 / LMG 4362 / NCIMB 8255 / S1)</name>
    <dbReference type="NCBI Taxonomy" id="269796"/>
    <lineage>
        <taxon>Bacteria</taxon>
        <taxon>Pseudomonadati</taxon>
        <taxon>Pseudomonadota</taxon>
        <taxon>Alphaproteobacteria</taxon>
        <taxon>Rhodospirillales</taxon>
        <taxon>Rhodospirillaceae</taxon>
        <taxon>Rhodospirillum</taxon>
    </lineage>
</organism>
<dbReference type="GO" id="GO:0003824">
    <property type="term" value="F:catalytic activity"/>
    <property type="evidence" value="ECO:0007669"/>
    <property type="project" value="UniProtKB-ARBA"/>
</dbReference>
<dbReference type="SUPFAM" id="SSF55785">
    <property type="entry name" value="PYP-like sensor domain (PAS domain)"/>
    <property type="match status" value="1"/>
</dbReference>
<dbReference type="InterPro" id="IPR000014">
    <property type="entry name" value="PAS"/>
</dbReference>
<dbReference type="InterPro" id="IPR052155">
    <property type="entry name" value="Biofilm_reg_signaling"/>
</dbReference>
<keyword evidence="6" id="KW-1185">Reference proteome</keyword>
<dbReference type="PROSITE" id="PS50883">
    <property type="entry name" value="EAL"/>
    <property type="match status" value="1"/>
</dbReference>
<dbReference type="RefSeq" id="WP_011390573.1">
    <property type="nucleotide sequence ID" value="NC_007643.1"/>
</dbReference>
<dbReference type="CDD" id="cd00130">
    <property type="entry name" value="PAS"/>
    <property type="match status" value="1"/>
</dbReference>
<keyword evidence="1" id="KW-0812">Transmembrane</keyword>
<dbReference type="EMBL" id="CP000230">
    <property type="protein sequence ID" value="ABC23560.1"/>
    <property type="molecule type" value="Genomic_DNA"/>
</dbReference>
<dbReference type="SMART" id="SM00052">
    <property type="entry name" value="EAL"/>
    <property type="match status" value="1"/>
</dbReference>
<dbReference type="PROSITE" id="PS50112">
    <property type="entry name" value="PAS"/>
    <property type="match status" value="1"/>
</dbReference>
<dbReference type="InterPro" id="IPR035965">
    <property type="entry name" value="PAS-like_dom_sf"/>
</dbReference>
<keyword evidence="1" id="KW-1133">Transmembrane helix</keyword>
<dbReference type="Pfam" id="PF00563">
    <property type="entry name" value="EAL"/>
    <property type="match status" value="1"/>
</dbReference>
<evidence type="ECO:0000259" key="3">
    <source>
        <dbReference type="PROSITE" id="PS50883"/>
    </source>
</evidence>